<proteinExistence type="predicted"/>
<dbReference type="Proteomes" id="UP000245996">
    <property type="component" value="Unassembled WGS sequence"/>
</dbReference>
<reference evidence="1 2" key="1">
    <citation type="submission" date="2018-05" db="EMBL/GenBank/DDBJ databases">
        <title>Genomic Encyclopedia of Type Strains, Phase IV (KMG-V): Genome sequencing to study the core and pangenomes of soil and plant-associated prokaryotes.</title>
        <authorList>
            <person name="Whitman W."/>
        </authorList>
    </citation>
    <scope>NUCLEOTIDE SEQUENCE [LARGE SCALE GENOMIC DNA]</scope>
    <source>
        <strain evidence="1 2">PNG 92-11</strain>
    </source>
</reference>
<dbReference type="AlphaFoldDB" id="A0ABD6XWU2"/>
<evidence type="ECO:0000313" key="2">
    <source>
        <dbReference type="Proteomes" id="UP000245996"/>
    </source>
</evidence>
<dbReference type="EMBL" id="QGHE01000001">
    <property type="protein sequence ID" value="PWJ83558.1"/>
    <property type="molecule type" value="Genomic_DNA"/>
</dbReference>
<protein>
    <submittedName>
        <fullName evidence="1">Uncharacterized protein</fullName>
    </submittedName>
</protein>
<name>A0ABD6XWU2_ENTAG</name>
<evidence type="ECO:0000313" key="1">
    <source>
        <dbReference type="EMBL" id="PWJ83558.1"/>
    </source>
</evidence>
<accession>A0ABD6XWU2</accession>
<sequence>MMTTTEQKPASLERFEKARAEHTQRMKAYNGICADIAHCEKEQQAAIEAGKEAESNWRTSFRNLRGNLTDELRAEHSQRIASRELADEFGGLLKELALDKQEAMLKCCGSGKEYVESHSAAFTGFADAHWQSALRNVSPSLLWAIKLRLRREELSPTFAGDDRDRIKDVVYLVGEALTQAAAALPDSVMKEAPLLENIGLYRPPLMGIDMELYHHPMRRQKLAESIRAQRAKLQEGSQK</sequence>
<organism evidence="1 2">
    <name type="scientific">Enterobacter agglomerans</name>
    <name type="common">Erwinia herbicola</name>
    <name type="synonym">Pantoea agglomerans</name>
    <dbReference type="NCBI Taxonomy" id="549"/>
    <lineage>
        <taxon>Bacteria</taxon>
        <taxon>Pseudomonadati</taxon>
        <taxon>Pseudomonadota</taxon>
        <taxon>Gammaproteobacteria</taxon>
        <taxon>Enterobacterales</taxon>
        <taxon>Erwiniaceae</taxon>
        <taxon>Pantoea</taxon>
        <taxon>Pantoea agglomerans group</taxon>
    </lineage>
</organism>
<gene>
    <name evidence="1" type="ORF">C7430_1011145</name>
</gene>
<dbReference type="RefSeq" id="WP_227028308.1">
    <property type="nucleotide sequence ID" value="NZ_CP134761.1"/>
</dbReference>
<comment type="caution">
    <text evidence="1">The sequence shown here is derived from an EMBL/GenBank/DDBJ whole genome shotgun (WGS) entry which is preliminary data.</text>
</comment>